<protein>
    <submittedName>
        <fullName evidence="2">Uncharacterized protein</fullName>
    </submittedName>
</protein>
<accession>A0A0L0SXB4</accession>
<proteinExistence type="predicted"/>
<evidence type="ECO:0000313" key="3">
    <source>
        <dbReference type="Proteomes" id="UP000054350"/>
    </source>
</evidence>
<feature type="compositionally biased region" description="Basic and acidic residues" evidence="1">
    <location>
        <begin position="263"/>
        <end position="276"/>
    </location>
</feature>
<feature type="region of interest" description="Disordered" evidence="1">
    <location>
        <begin position="112"/>
        <end position="276"/>
    </location>
</feature>
<reference evidence="3" key="2">
    <citation type="submission" date="2009-11" db="EMBL/GenBank/DDBJ databases">
        <title>The Genome Sequence of Allomyces macrogynus strain ATCC 38327.</title>
        <authorList>
            <consortium name="The Broad Institute Genome Sequencing Platform"/>
            <person name="Russ C."/>
            <person name="Cuomo C."/>
            <person name="Shea T."/>
            <person name="Young S.K."/>
            <person name="Zeng Q."/>
            <person name="Koehrsen M."/>
            <person name="Haas B."/>
            <person name="Borodovsky M."/>
            <person name="Guigo R."/>
            <person name="Alvarado L."/>
            <person name="Berlin A."/>
            <person name="Borenstein D."/>
            <person name="Chen Z."/>
            <person name="Engels R."/>
            <person name="Freedman E."/>
            <person name="Gellesch M."/>
            <person name="Goldberg J."/>
            <person name="Griggs A."/>
            <person name="Gujja S."/>
            <person name="Heiman D."/>
            <person name="Hepburn T."/>
            <person name="Howarth C."/>
            <person name="Jen D."/>
            <person name="Larson L."/>
            <person name="Lewis B."/>
            <person name="Mehta T."/>
            <person name="Park D."/>
            <person name="Pearson M."/>
            <person name="Roberts A."/>
            <person name="Saif S."/>
            <person name="Shenoy N."/>
            <person name="Sisk P."/>
            <person name="Stolte C."/>
            <person name="Sykes S."/>
            <person name="Walk T."/>
            <person name="White J."/>
            <person name="Yandava C."/>
            <person name="Burger G."/>
            <person name="Gray M.W."/>
            <person name="Holland P.W.H."/>
            <person name="King N."/>
            <person name="Lang F.B.F."/>
            <person name="Roger A.J."/>
            <person name="Ruiz-Trillo I."/>
            <person name="Lander E."/>
            <person name="Nusbaum C."/>
        </authorList>
    </citation>
    <scope>NUCLEOTIDE SEQUENCE [LARGE SCALE GENOMIC DNA]</scope>
    <source>
        <strain evidence="3">ATCC 38327</strain>
    </source>
</reference>
<reference evidence="2 3" key="1">
    <citation type="submission" date="2009-11" db="EMBL/GenBank/DDBJ databases">
        <title>Annotation of Allomyces macrogynus ATCC 38327.</title>
        <authorList>
            <consortium name="The Broad Institute Genome Sequencing Platform"/>
            <person name="Russ C."/>
            <person name="Cuomo C."/>
            <person name="Burger G."/>
            <person name="Gray M.W."/>
            <person name="Holland P.W.H."/>
            <person name="King N."/>
            <person name="Lang F.B.F."/>
            <person name="Roger A.J."/>
            <person name="Ruiz-Trillo I."/>
            <person name="Young S.K."/>
            <person name="Zeng Q."/>
            <person name="Gargeya S."/>
            <person name="Fitzgerald M."/>
            <person name="Haas B."/>
            <person name="Abouelleil A."/>
            <person name="Alvarado L."/>
            <person name="Arachchi H.M."/>
            <person name="Berlin A."/>
            <person name="Chapman S.B."/>
            <person name="Gearin G."/>
            <person name="Goldberg J."/>
            <person name="Griggs A."/>
            <person name="Gujja S."/>
            <person name="Hansen M."/>
            <person name="Heiman D."/>
            <person name="Howarth C."/>
            <person name="Larimer J."/>
            <person name="Lui A."/>
            <person name="MacDonald P.J.P."/>
            <person name="McCowen C."/>
            <person name="Montmayeur A."/>
            <person name="Murphy C."/>
            <person name="Neiman D."/>
            <person name="Pearson M."/>
            <person name="Priest M."/>
            <person name="Roberts A."/>
            <person name="Saif S."/>
            <person name="Shea T."/>
            <person name="Sisk P."/>
            <person name="Stolte C."/>
            <person name="Sykes S."/>
            <person name="Wortman J."/>
            <person name="Nusbaum C."/>
            <person name="Birren B."/>
        </authorList>
    </citation>
    <scope>NUCLEOTIDE SEQUENCE [LARGE SCALE GENOMIC DNA]</scope>
    <source>
        <strain evidence="2 3">ATCC 38327</strain>
    </source>
</reference>
<evidence type="ECO:0000313" key="2">
    <source>
        <dbReference type="EMBL" id="KNE67131.1"/>
    </source>
</evidence>
<evidence type="ECO:0000256" key="1">
    <source>
        <dbReference type="SAM" id="MobiDB-lite"/>
    </source>
</evidence>
<feature type="compositionally biased region" description="Polar residues" evidence="1">
    <location>
        <begin position="1"/>
        <end position="10"/>
    </location>
</feature>
<organism evidence="2 3">
    <name type="scientific">Allomyces macrogynus (strain ATCC 38327)</name>
    <name type="common">Allomyces javanicus var. macrogynus</name>
    <dbReference type="NCBI Taxonomy" id="578462"/>
    <lineage>
        <taxon>Eukaryota</taxon>
        <taxon>Fungi</taxon>
        <taxon>Fungi incertae sedis</taxon>
        <taxon>Blastocladiomycota</taxon>
        <taxon>Blastocladiomycetes</taxon>
        <taxon>Blastocladiales</taxon>
        <taxon>Blastocladiaceae</taxon>
        <taxon>Allomyces</taxon>
    </lineage>
</organism>
<keyword evidence="3" id="KW-1185">Reference proteome</keyword>
<dbReference type="Proteomes" id="UP000054350">
    <property type="component" value="Unassembled WGS sequence"/>
</dbReference>
<dbReference type="AlphaFoldDB" id="A0A0L0SXB4"/>
<gene>
    <name evidence="2" type="ORF">AMAG_12204</name>
</gene>
<sequence>MPVEKSSYNLHQKAASAASPYSKEKPGKTAPRTPVAGSPVASGEHANDHHRPASPSKAGPSLGLADHAHDAHAASPSSPSKTHAGLPLLKTKGSHTPAELAMLDEIVTNNLEWSKPPRPLSPMGKHRVSSSSPAKHDAAASGNDRVPSPTNKDRVSSPTTTKDRTPSPSKLRAPQVPSTLPGAPGSPSKLRAPHAPAVLPGAASSSPANSPPATAVKIPPRPASPSKIPRPVATTKIGKAARPAEKMDEAKLRKALANDEDMLDRAMRKPVGDQVE</sequence>
<dbReference type="VEuPathDB" id="FungiDB:AMAG_12204"/>
<dbReference type="EMBL" id="GG745352">
    <property type="protein sequence ID" value="KNE67131.1"/>
    <property type="molecule type" value="Genomic_DNA"/>
</dbReference>
<dbReference type="OrthoDB" id="5585671at2759"/>
<name>A0A0L0SXB4_ALLM3</name>
<feature type="compositionally biased region" description="Basic and acidic residues" evidence="1">
    <location>
        <begin position="242"/>
        <end position="252"/>
    </location>
</feature>
<feature type="compositionally biased region" description="Basic and acidic residues" evidence="1">
    <location>
        <begin position="151"/>
        <end position="165"/>
    </location>
</feature>
<feature type="region of interest" description="Disordered" evidence="1">
    <location>
        <begin position="1"/>
        <end position="93"/>
    </location>
</feature>
<feature type="compositionally biased region" description="Low complexity" evidence="1">
    <location>
        <begin position="200"/>
        <end position="213"/>
    </location>
</feature>